<keyword evidence="3" id="KW-1185">Reference proteome</keyword>
<reference evidence="2" key="1">
    <citation type="submission" date="2020-11" db="EMBL/GenBank/DDBJ databases">
        <title>Genome seq and assembly of Planobacterium sp.</title>
        <authorList>
            <person name="Chhetri G."/>
        </authorList>
    </citation>
    <scope>NUCLEOTIDE SEQUENCE</scope>
    <source>
        <strain evidence="2">GCR5</strain>
    </source>
</reference>
<evidence type="ECO:0000256" key="1">
    <source>
        <dbReference type="SAM" id="SignalP"/>
    </source>
</evidence>
<dbReference type="Proteomes" id="UP000694480">
    <property type="component" value="Unassembled WGS sequence"/>
</dbReference>
<name>A0A931EAJ0_9FLAO</name>
<evidence type="ECO:0000313" key="3">
    <source>
        <dbReference type="Proteomes" id="UP000694480"/>
    </source>
</evidence>
<proteinExistence type="predicted"/>
<feature type="chain" id="PRO_5036920520" evidence="1">
    <location>
        <begin position="19"/>
        <end position="194"/>
    </location>
</feature>
<comment type="caution">
    <text evidence="2">The sequence shown here is derived from an EMBL/GenBank/DDBJ whole genome shotgun (WGS) entry which is preliminary data.</text>
</comment>
<evidence type="ECO:0000313" key="2">
    <source>
        <dbReference type="EMBL" id="MBF5027353.1"/>
    </source>
</evidence>
<dbReference type="Pfam" id="PF11138">
    <property type="entry name" value="DUF2911"/>
    <property type="match status" value="1"/>
</dbReference>
<protein>
    <submittedName>
        <fullName evidence="2">DUF2911 domain-containing protein</fullName>
    </submittedName>
</protein>
<keyword evidence="1" id="KW-0732">Signal</keyword>
<dbReference type="AlphaFoldDB" id="A0A931EAJ0"/>
<accession>A0A931EAJ0</accession>
<sequence>MKKILITALLCASAYTFAQYTLPAASPRAKVEQQFSLSKITVDYGRPAVKGREIFGALVPYGKVWRAGANSSTKITFSQGVLLQGKNVSSGTYGLFVEPSASKWRVILSSDSQSWGTQYDASKDVLSVEVPVEKLPTSQEYFEISIQPVSEHKAHIVMEWDRTAVRIPVEAAGTEKLGRIQEKLMEIRGIEREK</sequence>
<organism evidence="2 3">
    <name type="scientific">Planobacterium oryzisoli</name>
    <dbReference type="NCBI Taxonomy" id="2771435"/>
    <lineage>
        <taxon>Bacteria</taxon>
        <taxon>Pseudomonadati</taxon>
        <taxon>Bacteroidota</taxon>
        <taxon>Flavobacteriia</taxon>
        <taxon>Flavobacteriales</taxon>
        <taxon>Weeksellaceae</taxon>
        <taxon>Chryseobacterium group</taxon>
        <taxon>Chryseobacterium</taxon>
    </lineage>
</organism>
<dbReference type="InterPro" id="IPR021314">
    <property type="entry name" value="DUF2911"/>
</dbReference>
<dbReference type="EMBL" id="JADKYY010000006">
    <property type="protein sequence ID" value="MBF5027353.1"/>
    <property type="molecule type" value="Genomic_DNA"/>
</dbReference>
<dbReference type="RefSeq" id="WP_194739284.1">
    <property type="nucleotide sequence ID" value="NZ_JADKYY010000006.1"/>
</dbReference>
<feature type="signal peptide" evidence="1">
    <location>
        <begin position="1"/>
        <end position="18"/>
    </location>
</feature>
<gene>
    <name evidence="2" type="ORF">IC612_06025</name>
</gene>